<dbReference type="Proteomes" id="UP000463949">
    <property type="component" value="Chromosome"/>
</dbReference>
<feature type="transmembrane region" description="Helical" evidence="1">
    <location>
        <begin position="44"/>
        <end position="63"/>
    </location>
</feature>
<keyword evidence="1" id="KW-0472">Membrane</keyword>
<dbReference type="InterPro" id="IPR021836">
    <property type="entry name" value="DUF3429"/>
</dbReference>
<name>A0A857GPK5_9GAMM</name>
<evidence type="ECO:0000313" key="2">
    <source>
        <dbReference type="EMBL" id="QHD50474.1"/>
    </source>
</evidence>
<evidence type="ECO:0000313" key="3">
    <source>
        <dbReference type="Proteomes" id="UP000463949"/>
    </source>
</evidence>
<sequence length="148" mass="16390">MALMESDRRVAWGLGLAGLLPFIGGGLAAWWAPPVWQVSAIYGFTYYSAVILSFLGGIHWGSALQVPRDNNVRRLVLAMVPSLIAWPALLFNTVTGLWVLLAGFLLMGGYDISREGREGFPKWYLSLRCVLTAVVAIFHLIVLWRLSL</sequence>
<gene>
    <name evidence="2" type="ORF">CTT34_12660</name>
</gene>
<dbReference type="EMBL" id="CP024621">
    <property type="protein sequence ID" value="QHD50474.1"/>
    <property type="molecule type" value="Genomic_DNA"/>
</dbReference>
<dbReference type="OrthoDB" id="8591832at2"/>
<feature type="transmembrane region" description="Helical" evidence="1">
    <location>
        <begin position="12"/>
        <end position="32"/>
    </location>
</feature>
<keyword evidence="1" id="KW-0812">Transmembrane</keyword>
<dbReference type="AlphaFoldDB" id="A0A857GPK5"/>
<reference evidence="2 3" key="1">
    <citation type="submission" date="2017-10" db="EMBL/GenBank/DDBJ databases">
        <title>Coral associated bacteria.</title>
        <authorList>
            <person name="Wang X."/>
        </authorList>
    </citation>
    <scope>NUCLEOTIDE SEQUENCE [LARGE SCALE GENOMIC DNA]</scope>
    <source>
        <strain evidence="2 3">SCSIO 43005</strain>
    </source>
</reference>
<organism evidence="2 3">
    <name type="scientific">Vreelandella aquamarina</name>
    <dbReference type="NCBI Taxonomy" id="77097"/>
    <lineage>
        <taxon>Bacteria</taxon>
        <taxon>Pseudomonadati</taxon>
        <taxon>Pseudomonadota</taxon>
        <taxon>Gammaproteobacteria</taxon>
        <taxon>Oceanospirillales</taxon>
        <taxon>Halomonadaceae</taxon>
        <taxon>Vreelandella</taxon>
    </lineage>
</organism>
<dbReference type="Pfam" id="PF11911">
    <property type="entry name" value="DUF3429"/>
    <property type="match status" value="1"/>
</dbReference>
<accession>A0A857GPK5</accession>
<dbReference type="RefSeq" id="WP_159342752.1">
    <property type="nucleotide sequence ID" value="NZ_CP024621.1"/>
</dbReference>
<dbReference type="PANTHER" id="PTHR15887:SF1">
    <property type="entry name" value="TRANSMEMBRANE PROTEIN 69"/>
    <property type="match status" value="1"/>
</dbReference>
<evidence type="ECO:0000256" key="1">
    <source>
        <dbReference type="SAM" id="Phobius"/>
    </source>
</evidence>
<keyword evidence="1" id="KW-1133">Transmembrane helix</keyword>
<dbReference type="KEGG" id="hmd:CTT34_12660"/>
<dbReference type="PANTHER" id="PTHR15887">
    <property type="entry name" value="TRANSMEMBRANE PROTEIN 69"/>
    <property type="match status" value="1"/>
</dbReference>
<evidence type="ECO:0008006" key="4">
    <source>
        <dbReference type="Google" id="ProtNLM"/>
    </source>
</evidence>
<feature type="transmembrane region" description="Helical" evidence="1">
    <location>
        <begin position="125"/>
        <end position="146"/>
    </location>
</feature>
<proteinExistence type="predicted"/>
<protein>
    <recommendedName>
        <fullName evidence="4">DUF3429 domain-containing protein</fullName>
    </recommendedName>
</protein>